<accession>A0AA88TAC0</accession>
<feature type="compositionally biased region" description="Polar residues" evidence="1">
    <location>
        <begin position="1"/>
        <end position="12"/>
    </location>
</feature>
<dbReference type="Proteomes" id="UP001187415">
    <property type="component" value="Unassembled WGS sequence"/>
</dbReference>
<proteinExistence type="predicted"/>
<feature type="region of interest" description="Disordered" evidence="1">
    <location>
        <begin position="1"/>
        <end position="60"/>
    </location>
</feature>
<gene>
    <name evidence="2" type="ORF">Q5P01_004347</name>
</gene>
<protein>
    <submittedName>
        <fullName evidence="2">Uncharacterized protein</fullName>
    </submittedName>
</protein>
<keyword evidence="3" id="KW-1185">Reference proteome</keyword>
<sequence>MLGLQSFTGSRKSNGRHRLIKSAAQPLTLRPATETRSGAGTPGGKLQRTDTLGSGVRLPEPGDRFLAPTVNFGVRCCPLPGVTLRSLFCFSTLQHED</sequence>
<organism evidence="2 3">
    <name type="scientific">Channa striata</name>
    <name type="common">Snakehead murrel</name>
    <name type="synonym">Ophicephalus striatus</name>
    <dbReference type="NCBI Taxonomy" id="64152"/>
    <lineage>
        <taxon>Eukaryota</taxon>
        <taxon>Metazoa</taxon>
        <taxon>Chordata</taxon>
        <taxon>Craniata</taxon>
        <taxon>Vertebrata</taxon>
        <taxon>Euteleostomi</taxon>
        <taxon>Actinopterygii</taxon>
        <taxon>Neopterygii</taxon>
        <taxon>Teleostei</taxon>
        <taxon>Neoteleostei</taxon>
        <taxon>Acanthomorphata</taxon>
        <taxon>Anabantaria</taxon>
        <taxon>Anabantiformes</taxon>
        <taxon>Channoidei</taxon>
        <taxon>Channidae</taxon>
        <taxon>Channa</taxon>
    </lineage>
</organism>
<reference evidence="2" key="1">
    <citation type="submission" date="2023-07" db="EMBL/GenBank/DDBJ databases">
        <title>Chromosome-level Genome Assembly of Striped Snakehead (Channa striata).</title>
        <authorList>
            <person name="Liu H."/>
        </authorList>
    </citation>
    <scope>NUCLEOTIDE SEQUENCE</scope>
    <source>
        <strain evidence="2">Gz</strain>
        <tissue evidence="2">Muscle</tissue>
    </source>
</reference>
<dbReference type="EMBL" id="JAUPFM010000002">
    <property type="protein sequence ID" value="KAK2859727.1"/>
    <property type="molecule type" value="Genomic_DNA"/>
</dbReference>
<evidence type="ECO:0000256" key="1">
    <source>
        <dbReference type="SAM" id="MobiDB-lite"/>
    </source>
</evidence>
<comment type="caution">
    <text evidence="2">The sequence shown here is derived from an EMBL/GenBank/DDBJ whole genome shotgun (WGS) entry which is preliminary data.</text>
</comment>
<dbReference type="AlphaFoldDB" id="A0AA88TAC0"/>
<evidence type="ECO:0000313" key="3">
    <source>
        <dbReference type="Proteomes" id="UP001187415"/>
    </source>
</evidence>
<evidence type="ECO:0000313" key="2">
    <source>
        <dbReference type="EMBL" id="KAK2859727.1"/>
    </source>
</evidence>
<name>A0AA88TAC0_CHASR</name>